<evidence type="ECO:0000313" key="9">
    <source>
        <dbReference type="EMBL" id="MBE1577596.1"/>
    </source>
</evidence>
<evidence type="ECO:0000256" key="6">
    <source>
        <dbReference type="SAM" id="MobiDB-lite"/>
    </source>
</evidence>
<dbReference type="SUPFAM" id="SSF52317">
    <property type="entry name" value="Class I glutamine amidotransferase-like"/>
    <property type="match status" value="1"/>
</dbReference>
<feature type="region of interest" description="Disordered" evidence="6">
    <location>
        <begin position="302"/>
        <end position="322"/>
    </location>
</feature>
<evidence type="ECO:0000256" key="3">
    <source>
        <dbReference type="ARBA" id="ARBA00022670"/>
    </source>
</evidence>
<comment type="similarity">
    <text evidence="1">Belongs to the peptidase S66 family.</text>
</comment>
<dbReference type="RefSeq" id="WP_318780648.1">
    <property type="nucleotide sequence ID" value="NZ_JADBEJ010000005.1"/>
</dbReference>
<sequence>MTASRGTVVAPAPRPGDHVRLVSPASFPSRELVAEAAAVLESWGLVVEIGTHALDRWGYMAGRDEDRLADLDDAFRDPAVRAVIATRGGAGAYRIADDLDFAAVRADPKPLVGFSDITALHLALWRHCGLAGIHGFLAGPRSAAATRRLLMDGEPAVLHRDPRAMTVEAEVPGAATGDLVGGNLGTVAHAVGAGLPSLAGTILFLEAERTIGLGQIDRQLTQLIRSGALDGVRGIALGRFPGFEDYTDRGWTLVDVFKDRLGSLGVPVLGGIDVGHGADPLSLPLGPLAVLDTAAGTLSVEPAVSSEDADPRFPRAKCEGLR</sequence>
<name>A0ABR9LAC4_9PSEU</name>
<feature type="compositionally biased region" description="Basic and acidic residues" evidence="6">
    <location>
        <begin position="309"/>
        <end position="322"/>
    </location>
</feature>
<feature type="domain" description="LD-carboxypeptidase N-terminal" evidence="7">
    <location>
        <begin position="19"/>
        <end position="135"/>
    </location>
</feature>
<dbReference type="EC" id="3.4.17.13" evidence="9"/>
<dbReference type="Pfam" id="PF17676">
    <property type="entry name" value="Peptidase_S66C"/>
    <property type="match status" value="1"/>
</dbReference>
<dbReference type="PANTHER" id="PTHR30237">
    <property type="entry name" value="MURAMOYLTETRAPEPTIDE CARBOXYPEPTIDASE"/>
    <property type="match status" value="1"/>
</dbReference>
<evidence type="ECO:0000313" key="10">
    <source>
        <dbReference type="Proteomes" id="UP000656548"/>
    </source>
</evidence>
<accession>A0ABR9LAC4</accession>
<dbReference type="Gene3D" id="3.50.30.60">
    <property type="entry name" value="LD-carboxypeptidase A C-terminal domain-like"/>
    <property type="match status" value="1"/>
</dbReference>
<protein>
    <submittedName>
        <fullName evidence="9">Muramoyltetrapeptide carboxypeptidase</fullName>
        <ecNumber evidence="9">3.4.17.13</ecNumber>
    </submittedName>
</protein>
<keyword evidence="3" id="KW-0645">Protease</keyword>
<evidence type="ECO:0000256" key="2">
    <source>
        <dbReference type="ARBA" id="ARBA00022645"/>
    </source>
</evidence>
<dbReference type="InterPro" id="IPR027461">
    <property type="entry name" value="Carboxypeptidase_A_C_sf"/>
</dbReference>
<keyword evidence="10" id="KW-1185">Reference proteome</keyword>
<comment type="caution">
    <text evidence="9">The sequence shown here is derived from an EMBL/GenBank/DDBJ whole genome shotgun (WGS) entry which is preliminary data.</text>
</comment>
<proteinExistence type="inferred from homology"/>
<dbReference type="PIRSF" id="PIRSF028757">
    <property type="entry name" value="LD-carboxypeptidase"/>
    <property type="match status" value="1"/>
</dbReference>
<dbReference type="InterPro" id="IPR040921">
    <property type="entry name" value="Peptidase_S66C"/>
</dbReference>
<dbReference type="Proteomes" id="UP000656548">
    <property type="component" value="Unassembled WGS sequence"/>
</dbReference>
<evidence type="ECO:0000259" key="8">
    <source>
        <dbReference type="Pfam" id="PF17676"/>
    </source>
</evidence>
<keyword evidence="2 9" id="KW-0121">Carboxypeptidase</keyword>
<dbReference type="GO" id="GO:0106415">
    <property type="term" value="F:muramoyltetrapeptide carboxypeptidase activity"/>
    <property type="evidence" value="ECO:0007669"/>
    <property type="project" value="UniProtKB-EC"/>
</dbReference>
<evidence type="ECO:0000256" key="1">
    <source>
        <dbReference type="ARBA" id="ARBA00010233"/>
    </source>
</evidence>
<dbReference type="CDD" id="cd07025">
    <property type="entry name" value="Peptidase_S66"/>
    <property type="match status" value="1"/>
</dbReference>
<gene>
    <name evidence="9" type="ORF">H4W30_004656</name>
</gene>
<reference evidence="9 10" key="1">
    <citation type="submission" date="2020-10" db="EMBL/GenBank/DDBJ databases">
        <title>Sequencing the genomes of 1000 actinobacteria strains.</title>
        <authorList>
            <person name="Klenk H.-P."/>
        </authorList>
    </citation>
    <scope>NUCLEOTIDE SEQUENCE [LARGE SCALE GENOMIC DNA]</scope>
    <source>
        <strain evidence="9 10">DSM 46661</strain>
    </source>
</reference>
<keyword evidence="5" id="KW-0720">Serine protease</keyword>
<dbReference type="PANTHER" id="PTHR30237:SF2">
    <property type="entry name" value="MUREIN TETRAPEPTIDE CARBOXYPEPTIDASE"/>
    <property type="match status" value="1"/>
</dbReference>
<dbReference type="Gene3D" id="3.40.50.10740">
    <property type="entry name" value="Class I glutamine amidotransferase-like"/>
    <property type="match status" value="1"/>
</dbReference>
<evidence type="ECO:0000259" key="7">
    <source>
        <dbReference type="Pfam" id="PF02016"/>
    </source>
</evidence>
<dbReference type="EMBL" id="JADBEJ010000005">
    <property type="protein sequence ID" value="MBE1577596.1"/>
    <property type="molecule type" value="Genomic_DNA"/>
</dbReference>
<dbReference type="InterPro" id="IPR040449">
    <property type="entry name" value="Peptidase_S66_N"/>
</dbReference>
<dbReference type="InterPro" id="IPR003507">
    <property type="entry name" value="S66_fam"/>
</dbReference>
<dbReference type="InterPro" id="IPR027478">
    <property type="entry name" value="LdcA_N"/>
</dbReference>
<organism evidence="9 10">
    <name type="scientific">Amycolatopsis roodepoortensis</name>
    <dbReference type="NCBI Taxonomy" id="700274"/>
    <lineage>
        <taxon>Bacteria</taxon>
        <taxon>Bacillati</taxon>
        <taxon>Actinomycetota</taxon>
        <taxon>Actinomycetes</taxon>
        <taxon>Pseudonocardiales</taxon>
        <taxon>Pseudonocardiaceae</taxon>
        <taxon>Amycolatopsis</taxon>
    </lineage>
</organism>
<dbReference type="SUPFAM" id="SSF141986">
    <property type="entry name" value="LD-carboxypeptidase A C-terminal domain-like"/>
    <property type="match status" value="1"/>
</dbReference>
<evidence type="ECO:0000256" key="4">
    <source>
        <dbReference type="ARBA" id="ARBA00022801"/>
    </source>
</evidence>
<dbReference type="InterPro" id="IPR029062">
    <property type="entry name" value="Class_I_gatase-like"/>
</dbReference>
<keyword evidence="4 9" id="KW-0378">Hydrolase</keyword>
<dbReference type="Pfam" id="PF02016">
    <property type="entry name" value="Peptidase_S66"/>
    <property type="match status" value="1"/>
</dbReference>
<feature type="domain" description="LD-carboxypeptidase C-terminal" evidence="8">
    <location>
        <begin position="176"/>
        <end position="289"/>
    </location>
</feature>
<evidence type="ECO:0000256" key="5">
    <source>
        <dbReference type="ARBA" id="ARBA00022825"/>
    </source>
</evidence>